<dbReference type="InterPro" id="IPR003829">
    <property type="entry name" value="Pirin_N_dom"/>
</dbReference>
<keyword evidence="2" id="KW-0479">Metal-binding</keyword>
<reference evidence="6 7" key="1">
    <citation type="journal article" date="2007" name="Appl. Environ. Microbiol.">
        <title>Genome sequence of the cellulolytic gliding bacterium Cytophaga hutchinsonii.</title>
        <authorList>
            <person name="Xie G."/>
            <person name="Bruce D.C."/>
            <person name="Challacombe J.F."/>
            <person name="Chertkov O."/>
            <person name="Detter J.C."/>
            <person name="Gilna P."/>
            <person name="Han C.S."/>
            <person name="Lucas S."/>
            <person name="Misra M."/>
            <person name="Myers G.L."/>
            <person name="Richardson P."/>
            <person name="Tapia R."/>
            <person name="Thayer N."/>
            <person name="Thompson L.S."/>
            <person name="Brettin T.S."/>
            <person name="Henrissat B."/>
            <person name="Wilson D.B."/>
            <person name="McBride M.J."/>
        </authorList>
    </citation>
    <scope>NUCLEOTIDE SEQUENCE [LARGE SCALE GENOMIC DNA]</scope>
    <source>
        <strain evidence="7">ATCC 33406 / DSM 1761 / CIP 103989 / NBRC 15051 / NCIMB 9469 / D465</strain>
    </source>
</reference>
<dbReference type="InterPro" id="IPR008778">
    <property type="entry name" value="Pirin_C_dom"/>
</dbReference>
<evidence type="ECO:0000256" key="3">
    <source>
        <dbReference type="RuleBase" id="RU003457"/>
    </source>
</evidence>
<dbReference type="AlphaFoldDB" id="A0A6N4SV47"/>
<evidence type="ECO:0000259" key="5">
    <source>
        <dbReference type="Pfam" id="PF05726"/>
    </source>
</evidence>
<keyword evidence="2" id="KW-0408">Iron</keyword>
<dbReference type="KEGG" id="chu:CHU_3130"/>
<feature type="binding site" evidence="2">
    <location>
        <position position="74"/>
    </location>
    <ligand>
        <name>Fe cation</name>
        <dbReference type="ChEBI" id="CHEBI:24875"/>
    </ligand>
</feature>
<organism evidence="6 7">
    <name type="scientific">Cytophaga hutchinsonii (strain ATCC 33406 / DSM 1761 / CIP 103989 / NBRC 15051 / NCIMB 9469 / D465)</name>
    <dbReference type="NCBI Taxonomy" id="269798"/>
    <lineage>
        <taxon>Bacteria</taxon>
        <taxon>Pseudomonadati</taxon>
        <taxon>Bacteroidota</taxon>
        <taxon>Cytophagia</taxon>
        <taxon>Cytophagales</taxon>
        <taxon>Cytophagaceae</taxon>
        <taxon>Cytophaga</taxon>
    </lineage>
</organism>
<protein>
    <recommendedName>
        <fullName evidence="8">Pirin-related protein</fullName>
    </recommendedName>
</protein>
<dbReference type="InterPro" id="IPR012093">
    <property type="entry name" value="Pirin"/>
</dbReference>
<evidence type="ECO:0000256" key="1">
    <source>
        <dbReference type="ARBA" id="ARBA00008416"/>
    </source>
</evidence>
<dbReference type="Proteomes" id="UP000001822">
    <property type="component" value="Chromosome"/>
</dbReference>
<dbReference type="Gene3D" id="2.60.120.10">
    <property type="entry name" value="Jelly Rolls"/>
    <property type="match status" value="2"/>
</dbReference>
<dbReference type="EMBL" id="CP000383">
    <property type="protein sequence ID" value="ABG60370.1"/>
    <property type="molecule type" value="Genomic_DNA"/>
</dbReference>
<keyword evidence="7" id="KW-1185">Reference proteome</keyword>
<feature type="domain" description="Pirin N-terminal" evidence="4">
    <location>
        <begin position="65"/>
        <end position="140"/>
    </location>
</feature>
<evidence type="ECO:0000313" key="7">
    <source>
        <dbReference type="Proteomes" id="UP000001822"/>
    </source>
</evidence>
<accession>A0A6N4SV47</accession>
<dbReference type="InterPro" id="IPR014710">
    <property type="entry name" value="RmlC-like_jellyroll"/>
</dbReference>
<evidence type="ECO:0000259" key="4">
    <source>
        <dbReference type="Pfam" id="PF02678"/>
    </source>
</evidence>
<comment type="similarity">
    <text evidence="1 3">Belongs to the pirin family.</text>
</comment>
<dbReference type="InterPro" id="IPR011051">
    <property type="entry name" value="RmlC_Cupin_sf"/>
</dbReference>
<dbReference type="Pfam" id="PF05726">
    <property type="entry name" value="Pirin_C"/>
    <property type="match status" value="1"/>
</dbReference>
<name>A0A6N4SV47_CYTH3</name>
<dbReference type="Pfam" id="PF02678">
    <property type="entry name" value="Pirin"/>
    <property type="match status" value="1"/>
</dbReference>
<feature type="binding site" evidence="2">
    <location>
        <position position="76"/>
    </location>
    <ligand>
        <name>Fe cation</name>
        <dbReference type="ChEBI" id="CHEBI:24875"/>
    </ligand>
</feature>
<dbReference type="OrthoDB" id="321327at2"/>
<evidence type="ECO:0000313" key="6">
    <source>
        <dbReference type="EMBL" id="ABG60370.1"/>
    </source>
</evidence>
<dbReference type="GO" id="GO:0046872">
    <property type="term" value="F:metal ion binding"/>
    <property type="evidence" value="ECO:0007669"/>
    <property type="project" value="UniProtKB-KW"/>
</dbReference>
<dbReference type="SUPFAM" id="SSF51182">
    <property type="entry name" value="RmlC-like cupins"/>
    <property type="match status" value="1"/>
</dbReference>
<evidence type="ECO:0008006" key="8">
    <source>
        <dbReference type="Google" id="ProtNLM"/>
    </source>
</evidence>
<feature type="binding site" evidence="2">
    <location>
        <position position="118"/>
    </location>
    <ligand>
        <name>Fe cation</name>
        <dbReference type="ChEBI" id="CHEBI:24875"/>
    </ligand>
</feature>
<dbReference type="CDD" id="cd02909">
    <property type="entry name" value="cupin_pirin_N"/>
    <property type="match status" value="1"/>
</dbReference>
<dbReference type="PANTHER" id="PTHR13903:SF8">
    <property type="entry name" value="PIRIN"/>
    <property type="match status" value="1"/>
</dbReference>
<comment type="cofactor">
    <cofactor evidence="2">
        <name>Fe cation</name>
        <dbReference type="ChEBI" id="CHEBI:24875"/>
    </cofactor>
    <text evidence="2">Binds 1 Fe cation per subunit.</text>
</comment>
<dbReference type="CDD" id="cd02247">
    <property type="entry name" value="cupin_pirin_C"/>
    <property type="match status" value="1"/>
</dbReference>
<feature type="domain" description="Pirin C-terminal" evidence="5">
    <location>
        <begin position="207"/>
        <end position="309"/>
    </location>
</feature>
<dbReference type="RefSeq" id="WP_011586479.1">
    <property type="nucleotide sequence ID" value="NC_008255.1"/>
</dbReference>
<proteinExistence type="inferred from homology"/>
<evidence type="ECO:0000256" key="2">
    <source>
        <dbReference type="PIRSR" id="PIRSR006232-1"/>
    </source>
</evidence>
<dbReference type="PANTHER" id="PTHR13903">
    <property type="entry name" value="PIRIN-RELATED"/>
    <property type="match status" value="1"/>
</dbReference>
<gene>
    <name evidence="6" type="ordered locus">CHU_3130</name>
</gene>
<feature type="binding site" evidence="2">
    <location>
        <position position="120"/>
    </location>
    <ligand>
        <name>Fe cation</name>
        <dbReference type="ChEBI" id="CHEBI:24875"/>
    </ligand>
</feature>
<sequence length="338" mass="37940">MEGTPIIQIKPLGFPWETLDPFIFCVHHRDDFPKGNDNMGPSVSLAGRTIGQDFSGKEGWNMYHGKTMPGFPYHPHRGFETVTVVKEGVIDHTDSLGAAGRFSGGDVQWMTAGKGVLHSEMFPLVHSDKGNPMELFQIWLNLPKRSKFVQPHFKMLWKENIPVLNEMDSNGNKTEVNVIAGNLKSFHGPEPTPDSWAAEQGNDVSILTIKLDAHATWTLPKTDAGVNRMLYFYKGSSMKIAATDISVYHSVQLKSDIDVILQAGVEDCYLLLLQGKPMNEPVVQYGPFVMNTEEEIREAFAEYQKTQFGGWPWPNHEQAHARESGRFALHADGREEKM</sequence>